<accession>A0A6J5T3Y0</accession>
<organism evidence="1">
    <name type="scientific">uncultured Caudovirales phage</name>
    <dbReference type="NCBI Taxonomy" id="2100421"/>
    <lineage>
        <taxon>Viruses</taxon>
        <taxon>Duplodnaviria</taxon>
        <taxon>Heunggongvirae</taxon>
        <taxon>Uroviricota</taxon>
        <taxon>Caudoviricetes</taxon>
        <taxon>Peduoviridae</taxon>
        <taxon>Maltschvirus</taxon>
        <taxon>Maltschvirus maltsch</taxon>
    </lineage>
</organism>
<sequence>MAWPTHWHVSHGLLIGGALMTHELLALVNDEELTLNRCLLPEKFHKPLRIANALRAVVELHKPDDKSYSGEIGCIGCGFNSEYGTLEQDYPCPTIQAIEEEIK</sequence>
<proteinExistence type="predicted"/>
<evidence type="ECO:0000313" key="1">
    <source>
        <dbReference type="EMBL" id="CAB4221956.1"/>
    </source>
</evidence>
<name>A0A6J5T3Y0_9CAUD</name>
<protein>
    <submittedName>
        <fullName evidence="1">Uncharacterized protein</fullName>
    </submittedName>
</protein>
<dbReference type="EMBL" id="LR797517">
    <property type="protein sequence ID" value="CAB4221956.1"/>
    <property type="molecule type" value="Genomic_DNA"/>
</dbReference>
<reference evidence="1" key="1">
    <citation type="submission" date="2020-05" db="EMBL/GenBank/DDBJ databases">
        <authorList>
            <person name="Chiriac C."/>
            <person name="Salcher M."/>
            <person name="Ghai R."/>
            <person name="Kavagutti S V."/>
        </authorList>
    </citation>
    <scope>NUCLEOTIDE SEQUENCE</scope>
</reference>
<gene>
    <name evidence="1" type="ORF">UFOVP1650_8</name>
</gene>